<evidence type="ECO:0000313" key="2">
    <source>
        <dbReference type="Proteomes" id="UP000319499"/>
    </source>
</evidence>
<reference evidence="1 2" key="1">
    <citation type="submission" date="2019-02" db="EMBL/GenBank/DDBJ databases">
        <title>Apibacter muscae sp. nov.: a novel member of the house fly microbiota.</title>
        <authorList>
            <person name="Park R."/>
        </authorList>
    </citation>
    <scope>NUCLEOTIDE SEQUENCE [LARGE SCALE GENOMIC DNA]</scope>
    <source>
        <strain evidence="1 2">AL1</strain>
    </source>
</reference>
<dbReference type="RefSeq" id="WP_146261339.1">
    <property type="nucleotide sequence ID" value="NZ_SELG01000027.1"/>
</dbReference>
<dbReference type="OrthoDB" id="1271812at2"/>
<comment type="caution">
    <text evidence="1">The sequence shown here is derived from an EMBL/GenBank/DDBJ whole genome shotgun (WGS) entry which is preliminary data.</text>
</comment>
<proteinExistence type="predicted"/>
<dbReference type="EMBL" id="SELH01000011">
    <property type="protein sequence ID" value="TWP30685.1"/>
    <property type="molecule type" value="Genomic_DNA"/>
</dbReference>
<evidence type="ECO:0000313" key="1">
    <source>
        <dbReference type="EMBL" id="TWP30685.1"/>
    </source>
</evidence>
<organism evidence="1 2">
    <name type="scientific">Apibacter muscae</name>
    <dbReference type="NCBI Taxonomy" id="2509004"/>
    <lineage>
        <taxon>Bacteria</taxon>
        <taxon>Pseudomonadati</taxon>
        <taxon>Bacteroidota</taxon>
        <taxon>Flavobacteriia</taxon>
        <taxon>Flavobacteriales</taxon>
        <taxon>Weeksellaceae</taxon>
        <taxon>Apibacter</taxon>
    </lineage>
</organism>
<accession>A0A563DKE3</accession>
<dbReference type="Proteomes" id="UP000319499">
    <property type="component" value="Unassembled WGS sequence"/>
</dbReference>
<protein>
    <submittedName>
        <fullName evidence="1">Uncharacterized protein</fullName>
    </submittedName>
</protein>
<dbReference type="AlphaFoldDB" id="A0A563DKE3"/>
<gene>
    <name evidence="1" type="ORF">ETU09_01395</name>
</gene>
<sequence>MKGLIKFYHPDETLEYHIRKCFCKVVFLNKKNTLVVEVESDDDLDHVEEDSYQNEYPQVSFSLEDFEIPVNTVQQLLGKSFQVPSFEEIETDSGEIEEVYYTNLNINDEEYLDTGDNELKFGKDENGNLKLIWIGYCEDFLTGNKEPLKFKISCSFTQDKLEIVE</sequence>
<keyword evidence="2" id="KW-1185">Reference proteome</keyword>
<name>A0A563DKE3_9FLAO</name>